<evidence type="ECO:0000256" key="1">
    <source>
        <dbReference type="SAM" id="MobiDB-lite"/>
    </source>
</evidence>
<feature type="non-terminal residue" evidence="2">
    <location>
        <position position="1"/>
    </location>
</feature>
<accession>A0A1B6LUL0</accession>
<protein>
    <submittedName>
        <fullName evidence="2">Uncharacterized protein</fullName>
    </submittedName>
</protein>
<gene>
    <name evidence="2" type="ORF">g.23553</name>
</gene>
<dbReference type="PANTHER" id="PTHR12517">
    <property type="entry name" value="VACUOLAR PROTEIN SORTING-ASSOCIATED PROTEIN 13B"/>
    <property type="match status" value="1"/>
</dbReference>
<feature type="compositionally biased region" description="Basic and acidic residues" evidence="1">
    <location>
        <begin position="1595"/>
        <end position="1613"/>
    </location>
</feature>
<feature type="compositionally biased region" description="Polar residues" evidence="1">
    <location>
        <begin position="335"/>
        <end position="346"/>
    </location>
</feature>
<name>A0A1B6LUL0_9HEMI</name>
<feature type="region of interest" description="Disordered" evidence="1">
    <location>
        <begin position="328"/>
        <end position="348"/>
    </location>
</feature>
<feature type="region of interest" description="Disordered" evidence="1">
    <location>
        <begin position="1378"/>
        <end position="1410"/>
    </location>
</feature>
<proteinExistence type="predicted"/>
<organism evidence="2">
    <name type="scientific">Graphocephala atropunctata</name>
    <dbReference type="NCBI Taxonomy" id="36148"/>
    <lineage>
        <taxon>Eukaryota</taxon>
        <taxon>Metazoa</taxon>
        <taxon>Ecdysozoa</taxon>
        <taxon>Arthropoda</taxon>
        <taxon>Hexapoda</taxon>
        <taxon>Insecta</taxon>
        <taxon>Pterygota</taxon>
        <taxon>Neoptera</taxon>
        <taxon>Paraneoptera</taxon>
        <taxon>Hemiptera</taxon>
        <taxon>Auchenorrhyncha</taxon>
        <taxon>Membracoidea</taxon>
        <taxon>Cicadellidae</taxon>
        <taxon>Cicadellinae</taxon>
        <taxon>Cicadellini</taxon>
        <taxon>Graphocephala</taxon>
    </lineage>
</organism>
<sequence>TPLVWPSKRSVVPYEMLITGSALTFSVFGVVHGELPAYEPLLHTHVSQPHSFICRNTENIVSCQMSVFDLGVSCGMEGHTTAKQVTARGFPQPVVETRTGDPHPTTGIPPAVFTGRGAWDNDKPPKIDIDMGRPIRVICNLEVIEYLKRLQSLVHSSFLTPFNRHSEDKPLKAKEPSLDEEDKDHYLRKILRQFSKLSLSTQQLVLAVSAAHQNDAEMCLSVGSCSGQVSSTLSLQQAFTGVLTLDTITVSTRKVTSPRARLLLNPWQLTVQTSLSWDSWLSTADPPLVNISVDSDILSVQLSPEQLHCLGAVWQDYSRYLWPAAGPPDKPALSRENSSGDSSTEEQQYHDDLQAGVFQLVESAGGRDDLPLTYQVVFWSAPSPAMAWRYPQPRTLTKFCLLPIPFRELEDKQPTKPTCTLQYYSDSQASYQDYTVFSLSESESQTVELPAGPPRVVATTWRVVLSPAAALITPVKALAAACRVDSYFSPALIPSLQLAVGLTAVQVTLWTYTDNYLPLPPPLDRYYLDRRFPEEHDFFTVVLEQANVAFSMWPKVSQQLIVKGRARVDVLNYHTLSYQCCVPPVPLVAAGYTTADCRQWSLVTGHVHARLGPALSHTLASSLVAWGPPPSHHVILTPYVVCNNTCLPIRFRQSGSDEYIALQCFQSHLYSWRTTKRPLELEFGVLEPEDNEWSKGLKLRTDRNTVVKLTTAGRQFALIVSVKRLSPTVCQVVVNGQLALHNSLSMSLEVWIVPDGADLCQSSLVVQGGSSPPSVALDSRYSVSLKLRLNSLSSLWSGEIPLKRAGIGRQTKEWEVKLPLKERQFRSVWCHVVWDPVDSIQQMVVVFSPLYSIKSLLPCKANVLVETPTLSSSQMVPISGRGAVQHLDTPGLSDETHNLTFQLDGKVPASSPPVSLHYHIMDDSPIPKPVKADVASLLSCLQQQPPADEWPYLGADWATVDWIVTTQPDTVTHVKVRFSDSCVATDTLLVEVQPWALLVNTLGSHVYLQGRERTLCSLPHCAVISPPPLESTFQIGMEMENSVELSDPIQLKRGPGFEMPHIPGLLPPSGFINITISGNNSVCFMNVTSSEVSSLRLIHIRSSVVVASLSERDLSVVGVAVRASQSQHTLPSDMLRQPLVLRAQAKPSKLRCQPLTEWRVLGEGEGELLLYLVVVVGGVASCPARLSQPQPGERYSATVVFPAAVEGEVQEALVLTSQQTDGQTHVLLWDQPCPQLTVHNNTNNTVLFAKARTDGGGGFVPDCEHVRWQLEMPSGTVAHYSFPLGTLAPEPGLPNTLPPAAIAVLSPLNEATWSDAISLTHCTGRLLTLLGLPDLSLSVSKRGFTTHITLIQASHTEILAVDIRGQLTRQLLNERRFSNTSHHSKEEEELSVDNEPSVPPSFPPSESGTGEVQGLDVSCYVHGLTATLLRESLQGCESREVAALSLDRVALTLHPHPHQDSYVREMKVHVTVDDIQLDNQEFVLGGYDFPVVMLMQRVVAHTSLDLGLGLHARALVEEARAGGSAADLTVVLDVNSHTNFAFQDVSIKFLPMQIYIEEKYIIHLKDCLMNTVPVTMFGEASSKPAPTNPSYPTPHKGDSEIKPRTKDVQKSAESEVSNGLTKSSSKKELSEVAEEEDLFNVSEPDAENQLLEEVTMSGVDISTRLSTPAYEPETLWTVHTSAASHQESQELPESVGFPIPTEVLSASRDLARPLRLRSLSISELNLLVSIHTSTTVYIAIDHSPMPLAAFKRSSLFTTAYRLGQSLSMHYFFGAIYGTGWALGSLELLGAPGGLARSLGLGLRDFISLPLQGILVGPQAFLIGIGHGSASLMQHFAAGTITSVTRLAASWARTLNRLTLDNRDLERSEQLRRLRPQTLSQGVVQGLTGFGISLIGAISSIAHHPLQYVMSDQPNRSLVNSIGLGLVGVITRPLSGMAELVALTGEGLLSGVGWTNTPQVRQQAVPQPAQGSDSRLKYKWKLLFPSDHLLLVTEATTDCYEAVTLLITNNSLYVVNSELDIVVRAVKLSELQVDCDSSDPTLVAFRIQPAKEQAQLLSQSRIVEYVRESQRILVGELSHLSPPVSPLLEPSDEPHLQFFVNPQIRSYLLAVLAFATSHTVGRGFPVIS</sequence>
<dbReference type="InterPro" id="IPR039782">
    <property type="entry name" value="VPS13B"/>
</dbReference>
<feature type="region of interest" description="Disordered" evidence="1">
    <location>
        <begin position="1580"/>
        <end position="1638"/>
    </location>
</feature>
<dbReference type="PANTHER" id="PTHR12517:SF0">
    <property type="entry name" value="INTERMEMBRANE LIPID TRANSFER PROTEIN VPS13B"/>
    <property type="match status" value="1"/>
</dbReference>
<evidence type="ECO:0000313" key="2">
    <source>
        <dbReference type="EMBL" id="JAT27365.1"/>
    </source>
</evidence>
<dbReference type="EMBL" id="GEBQ01012612">
    <property type="protein sequence ID" value="JAT27365.1"/>
    <property type="molecule type" value="Transcribed_RNA"/>
</dbReference>
<reference evidence="2" key="1">
    <citation type="submission" date="2015-11" db="EMBL/GenBank/DDBJ databases">
        <title>De novo transcriptome assembly of four potential Pierce s Disease insect vectors from Arizona vineyards.</title>
        <authorList>
            <person name="Tassone E.E."/>
        </authorList>
    </citation>
    <scope>NUCLEOTIDE SEQUENCE</scope>
</reference>